<gene>
    <name evidence="2" type="ORF">IV203_031060</name>
</gene>
<reference evidence="2" key="1">
    <citation type="journal article" date="2021" name="Sci. Rep.">
        <title>Diploid genomic architecture of Nitzschia inconspicua, an elite biomass production diatom.</title>
        <authorList>
            <person name="Oliver A."/>
            <person name="Podell S."/>
            <person name="Pinowska A."/>
            <person name="Traller J.C."/>
            <person name="Smith S.R."/>
            <person name="McClure R."/>
            <person name="Beliaev A."/>
            <person name="Bohutskyi P."/>
            <person name="Hill E.A."/>
            <person name="Rabines A."/>
            <person name="Zheng H."/>
            <person name="Allen L.Z."/>
            <person name="Kuo A."/>
            <person name="Grigoriev I.V."/>
            <person name="Allen A.E."/>
            <person name="Hazlebeck D."/>
            <person name="Allen E.E."/>
        </authorList>
    </citation>
    <scope>NUCLEOTIDE SEQUENCE</scope>
    <source>
        <strain evidence="2">Hildebrandi</strain>
    </source>
</reference>
<name>A0A9K3LUH4_9STRA</name>
<protein>
    <submittedName>
        <fullName evidence="2">Uncharacterized protein</fullName>
    </submittedName>
</protein>
<comment type="caution">
    <text evidence="2">The sequence shown here is derived from an EMBL/GenBank/DDBJ whole genome shotgun (WGS) entry which is preliminary data.</text>
</comment>
<feature type="compositionally biased region" description="Basic and acidic residues" evidence="1">
    <location>
        <begin position="365"/>
        <end position="376"/>
    </location>
</feature>
<evidence type="ECO:0000313" key="3">
    <source>
        <dbReference type="Proteomes" id="UP000693970"/>
    </source>
</evidence>
<organism evidence="2 3">
    <name type="scientific">Nitzschia inconspicua</name>
    <dbReference type="NCBI Taxonomy" id="303405"/>
    <lineage>
        <taxon>Eukaryota</taxon>
        <taxon>Sar</taxon>
        <taxon>Stramenopiles</taxon>
        <taxon>Ochrophyta</taxon>
        <taxon>Bacillariophyta</taxon>
        <taxon>Bacillariophyceae</taxon>
        <taxon>Bacillariophycidae</taxon>
        <taxon>Bacillariales</taxon>
        <taxon>Bacillariaceae</taxon>
        <taxon>Nitzschia</taxon>
    </lineage>
</organism>
<sequence>MPKYFSTSISKAFNENRPCSHQQSINLYNANLWGFRTASKGPNKGQCAHPSFIRGDLDACRSMKVVRNKTLPEVAFIFSSSVVTDPLGLSSSSRATSSFGISRSGALIGVADDSKNSLGINTIPGVLGGIDSLALLQPILSQPQTQLQRGPENSNYGINGFNLALLSTLTNTVLGRTGNNSAALNQGFSAHCQPQALAQLLSFSTNSAIPPPQQQNVSLLPQTNHPPESTSVRNGSSDSDSCNSTYLCTKGGDANGICDVLVSNSKARQEEALHRSSKILLCRARGMPMNHSGNTASLEIPVNALHREDLVCSHPMCRQGAIKFLLCKYCDEPVAKRTFYRNYGHKDMQKTEESSPSQKKKSNRQKYDHISEEKKSRDRKRQKVNVTDPFSDTSSFDGGDPNNSFVEEDDNAVVLVGHQSGLSEEEQLKVEWGALLDARTGVDTANDMSAWLVSVISVSQRCANIRNYNVSDDDNDVNNSDESGNRKQGQEQSKQNDPGTRYEIPRLAEREQ</sequence>
<dbReference type="AlphaFoldDB" id="A0A9K3LUH4"/>
<dbReference type="Proteomes" id="UP000693970">
    <property type="component" value="Unassembled WGS sequence"/>
</dbReference>
<evidence type="ECO:0000256" key="1">
    <source>
        <dbReference type="SAM" id="MobiDB-lite"/>
    </source>
</evidence>
<feature type="compositionally biased region" description="Basic and acidic residues" evidence="1">
    <location>
        <begin position="503"/>
        <end position="512"/>
    </location>
</feature>
<feature type="region of interest" description="Disordered" evidence="1">
    <location>
        <begin position="468"/>
        <end position="512"/>
    </location>
</feature>
<feature type="region of interest" description="Disordered" evidence="1">
    <location>
        <begin position="346"/>
        <end position="406"/>
    </location>
</feature>
<dbReference type="EMBL" id="JAGRRH010000006">
    <property type="protein sequence ID" value="KAG7368317.1"/>
    <property type="molecule type" value="Genomic_DNA"/>
</dbReference>
<keyword evidence="3" id="KW-1185">Reference proteome</keyword>
<feature type="compositionally biased region" description="Polar residues" evidence="1">
    <location>
        <begin position="384"/>
        <end position="405"/>
    </location>
</feature>
<accession>A0A9K3LUH4</accession>
<dbReference type="OrthoDB" id="49401at2759"/>
<reference evidence="2" key="2">
    <citation type="submission" date="2021-04" db="EMBL/GenBank/DDBJ databases">
        <authorList>
            <person name="Podell S."/>
        </authorList>
    </citation>
    <scope>NUCLEOTIDE SEQUENCE</scope>
    <source>
        <strain evidence="2">Hildebrandi</strain>
    </source>
</reference>
<proteinExistence type="predicted"/>
<feature type="region of interest" description="Disordered" evidence="1">
    <location>
        <begin position="211"/>
        <end position="240"/>
    </location>
</feature>
<evidence type="ECO:0000313" key="2">
    <source>
        <dbReference type="EMBL" id="KAG7368317.1"/>
    </source>
</evidence>